<dbReference type="InterPro" id="IPR009061">
    <property type="entry name" value="DNA-bd_dom_put_sf"/>
</dbReference>
<protein>
    <submittedName>
        <fullName evidence="2">DNA-binding protein</fullName>
    </submittedName>
</protein>
<reference evidence="2 3" key="1">
    <citation type="submission" date="2019-03" db="EMBL/GenBank/DDBJ databases">
        <authorList>
            <person name="Kim M.K.M."/>
        </authorList>
    </citation>
    <scope>NUCLEOTIDE SEQUENCE [LARGE SCALE GENOMIC DNA]</scope>
    <source>
        <strain evidence="2 3">18JY15-6</strain>
    </source>
</reference>
<evidence type="ECO:0000259" key="1">
    <source>
        <dbReference type="Pfam" id="PF12728"/>
    </source>
</evidence>
<dbReference type="EMBL" id="SJZJ01000031">
    <property type="protein sequence ID" value="TCJ21646.1"/>
    <property type="molecule type" value="Genomic_DNA"/>
</dbReference>
<comment type="caution">
    <text evidence="2">The sequence shown here is derived from an EMBL/GenBank/DDBJ whole genome shotgun (WGS) entry which is preliminary data.</text>
</comment>
<keyword evidence="2" id="KW-0238">DNA-binding</keyword>
<dbReference type="Proteomes" id="UP000295453">
    <property type="component" value="Unassembled WGS sequence"/>
</dbReference>
<sequence length="75" mass="8408">MHDPLMTPDEAAAYLAISRSTLITWRSRRPDYGPRAIKIGGLLRYRLSDLNDWLQGFEESGDSETPSASNRANKA</sequence>
<name>A0A4R1BWB4_9ACTN</name>
<dbReference type="InterPro" id="IPR041657">
    <property type="entry name" value="HTH_17"/>
</dbReference>
<organism evidence="2 3">
    <name type="scientific">Nocardioides jejuensis</name>
    <dbReference type="NCBI Taxonomy" id="2502782"/>
    <lineage>
        <taxon>Bacteria</taxon>
        <taxon>Bacillati</taxon>
        <taxon>Actinomycetota</taxon>
        <taxon>Actinomycetes</taxon>
        <taxon>Propionibacteriales</taxon>
        <taxon>Nocardioidaceae</taxon>
        <taxon>Nocardioides</taxon>
    </lineage>
</organism>
<dbReference type="OrthoDB" id="194758at2"/>
<accession>A0A4R1BWB4</accession>
<evidence type="ECO:0000313" key="2">
    <source>
        <dbReference type="EMBL" id="TCJ21646.1"/>
    </source>
</evidence>
<dbReference type="Pfam" id="PF12728">
    <property type="entry name" value="HTH_17"/>
    <property type="match status" value="1"/>
</dbReference>
<feature type="domain" description="Helix-turn-helix" evidence="1">
    <location>
        <begin position="5"/>
        <end position="55"/>
    </location>
</feature>
<keyword evidence="3" id="KW-1185">Reference proteome</keyword>
<dbReference type="SUPFAM" id="SSF46955">
    <property type="entry name" value="Putative DNA-binding domain"/>
    <property type="match status" value="1"/>
</dbReference>
<evidence type="ECO:0000313" key="3">
    <source>
        <dbReference type="Proteomes" id="UP000295453"/>
    </source>
</evidence>
<proteinExistence type="predicted"/>
<dbReference type="AlphaFoldDB" id="A0A4R1BWB4"/>
<gene>
    <name evidence="2" type="ORF">EPD65_14560</name>
</gene>
<dbReference type="GO" id="GO:0003677">
    <property type="term" value="F:DNA binding"/>
    <property type="evidence" value="ECO:0007669"/>
    <property type="project" value="UniProtKB-KW"/>
</dbReference>
<dbReference type="RefSeq" id="WP_131585396.1">
    <property type="nucleotide sequence ID" value="NZ_SJZJ01000031.1"/>
</dbReference>